<keyword evidence="2" id="KW-0238">DNA-binding</keyword>
<evidence type="ECO:0000256" key="1">
    <source>
        <dbReference type="ARBA" id="ARBA00023015"/>
    </source>
</evidence>
<dbReference type="Gene3D" id="1.10.10.10">
    <property type="entry name" value="Winged helix-like DNA-binding domain superfamily/Winged helix DNA-binding domain"/>
    <property type="match status" value="1"/>
</dbReference>
<evidence type="ECO:0000313" key="6">
    <source>
        <dbReference type="Proteomes" id="UP000012015"/>
    </source>
</evidence>
<dbReference type="PATRIC" id="fig|1276920.7.peg.3102"/>
<organism evidence="5 6">
    <name type="scientific">Paeniglutamicibacter gangotriensis Lz1y</name>
    <dbReference type="NCBI Taxonomy" id="1276920"/>
    <lineage>
        <taxon>Bacteria</taxon>
        <taxon>Bacillati</taxon>
        <taxon>Actinomycetota</taxon>
        <taxon>Actinomycetes</taxon>
        <taxon>Micrococcales</taxon>
        <taxon>Micrococcaceae</taxon>
        <taxon>Paeniglutamicibacter</taxon>
    </lineage>
</organism>
<dbReference type="InterPro" id="IPR008920">
    <property type="entry name" value="TF_FadR/GntR_C"/>
</dbReference>
<dbReference type="InterPro" id="IPR036390">
    <property type="entry name" value="WH_DNA-bd_sf"/>
</dbReference>
<keyword evidence="6" id="KW-1185">Reference proteome</keyword>
<proteinExistence type="predicted"/>
<keyword evidence="1" id="KW-0805">Transcription regulation</keyword>
<dbReference type="InterPro" id="IPR036388">
    <property type="entry name" value="WH-like_DNA-bd_sf"/>
</dbReference>
<dbReference type="GO" id="GO:0003677">
    <property type="term" value="F:DNA binding"/>
    <property type="evidence" value="ECO:0007669"/>
    <property type="project" value="UniProtKB-KW"/>
</dbReference>
<dbReference type="PANTHER" id="PTHR43537:SF24">
    <property type="entry name" value="GLUCONATE OPERON TRANSCRIPTIONAL REPRESSOR"/>
    <property type="match status" value="1"/>
</dbReference>
<comment type="caution">
    <text evidence="5">The sequence shown here is derived from an EMBL/GenBank/DDBJ whole genome shotgun (WGS) entry which is preliminary data.</text>
</comment>
<accession>M7MS02</accession>
<dbReference type="eggNOG" id="COG1802">
    <property type="taxonomic scope" value="Bacteria"/>
</dbReference>
<gene>
    <name evidence="5" type="primary">ydhC_3</name>
    <name evidence="5" type="ORF">ADIAG_03100</name>
</gene>
<dbReference type="GO" id="GO:0003700">
    <property type="term" value="F:DNA-binding transcription factor activity"/>
    <property type="evidence" value="ECO:0007669"/>
    <property type="project" value="InterPro"/>
</dbReference>
<protein>
    <submittedName>
        <fullName evidence="5">GntR family transcriptional regulator</fullName>
    </submittedName>
</protein>
<dbReference type="PANTHER" id="PTHR43537">
    <property type="entry name" value="TRANSCRIPTIONAL REGULATOR, GNTR FAMILY"/>
    <property type="match status" value="1"/>
</dbReference>
<dbReference type="PROSITE" id="PS50949">
    <property type="entry name" value="HTH_GNTR"/>
    <property type="match status" value="1"/>
</dbReference>
<dbReference type="EMBL" id="AOCK01000009">
    <property type="protein sequence ID" value="EMQ97720.1"/>
    <property type="molecule type" value="Genomic_DNA"/>
</dbReference>
<dbReference type="PRINTS" id="PR00035">
    <property type="entry name" value="HTHGNTR"/>
</dbReference>
<sequence length="242" mass="26884">MTVPTPALQPLDTRRVTLTDRTLNAVREGIRTGTLIPGELYSVYRLAEELGVSRSPVRDALLRLAETGIVNFERNKGFRVVLPGPKELAEMIAVRISLEVPAARRAAHNIGLDKENKLRTVYEAMEEAAKNRDEPKFMDEDQKLHGVILKLAANSYVERVIDTLRDATRLVGSSTIKGSRDLNAVLVEHRPIVEAVLAGDAVEAGRAMDTHLRKTGRVLLADAVKRTETGHDPNELWERLID</sequence>
<dbReference type="InterPro" id="IPR011711">
    <property type="entry name" value="GntR_C"/>
</dbReference>
<reference evidence="5 6" key="1">
    <citation type="journal article" date="2013" name="Genome Announc.">
        <title>Draft Genome Sequence of Arthrobacter gangotriensis Strain Lz1yT, Isolated from a Penguin Rookery Soil Sample Collected in Antarctica, near the Indian Station Dakshin Gangotri.</title>
        <authorList>
            <person name="Shivaji S."/>
            <person name="Ara S."/>
            <person name="Bandi S."/>
            <person name="Singh A."/>
            <person name="Kumar Pinnaka A."/>
        </authorList>
    </citation>
    <scope>NUCLEOTIDE SEQUENCE [LARGE SCALE GENOMIC DNA]</scope>
    <source>
        <strain evidence="5 6">Lz1y</strain>
    </source>
</reference>
<feature type="domain" description="HTH gntR-type" evidence="4">
    <location>
        <begin position="16"/>
        <end position="83"/>
    </location>
</feature>
<dbReference type="AlphaFoldDB" id="M7MS02"/>
<dbReference type="STRING" id="1276920.ADIAG_03100"/>
<dbReference type="Gene3D" id="1.20.120.530">
    <property type="entry name" value="GntR ligand-binding domain-like"/>
    <property type="match status" value="1"/>
</dbReference>
<evidence type="ECO:0000256" key="2">
    <source>
        <dbReference type="ARBA" id="ARBA00023125"/>
    </source>
</evidence>
<evidence type="ECO:0000313" key="5">
    <source>
        <dbReference type="EMBL" id="EMQ97720.1"/>
    </source>
</evidence>
<dbReference type="SMART" id="SM00895">
    <property type="entry name" value="FCD"/>
    <property type="match status" value="1"/>
</dbReference>
<evidence type="ECO:0000256" key="3">
    <source>
        <dbReference type="ARBA" id="ARBA00023163"/>
    </source>
</evidence>
<dbReference type="SUPFAM" id="SSF46785">
    <property type="entry name" value="Winged helix' DNA-binding domain"/>
    <property type="match status" value="1"/>
</dbReference>
<dbReference type="Proteomes" id="UP000012015">
    <property type="component" value="Unassembled WGS sequence"/>
</dbReference>
<dbReference type="SMART" id="SM00345">
    <property type="entry name" value="HTH_GNTR"/>
    <property type="match status" value="1"/>
</dbReference>
<keyword evidence="3" id="KW-0804">Transcription</keyword>
<dbReference type="InterPro" id="IPR000524">
    <property type="entry name" value="Tscrpt_reg_HTH_GntR"/>
</dbReference>
<name>M7MS02_9MICC</name>
<dbReference type="CDD" id="cd07377">
    <property type="entry name" value="WHTH_GntR"/>
    <property type="match status" value="1"/>
</dbReference>
<dbReference type="SUPFAM" id="SSF48008">
    <property type="entry name" value="GntR ligand-binding domain-like"/>
    <property type="match status" value="1"/>
</dbReference>
<dbReference type="RefSeq" id="WP_007272267.1">
    <property type="nucleotide sequence ID" value="NZ_AOCK01000009.1"/>
</dbReference>
<evidence type="ECO:0000259" key="4">
    <source>
        <dbReference type="PROSITE" id="PS50949"/>
    </source>
</evidence>
<dbReference type="Pfam" id="PF07729">
    <property type="entry name" value="FCD"/>
    <property type="match status" value="1"/>
</dbReference>
<dbReference type="Pfam" id="PF00392">
    <property type="entry name" value="GntR"/>
    <property type="match status" value="1"/>
</dbReference>